<evidence type="ECO:0000256" key="2">
    <source>
        <dbReference type="ARBA" id="ARBA00022576"/>
    </source>
</evidence>
<dbReference type="InterPro" id="IPR015422">
    <property type="entry name" value="PyrdxlP-dep_Trfase_small"/>
</dbReference>
<dbReference type="GO" id="GO:0008483">
    <property type="term" value="F:transaminase activity"/>
    <property type="evidence" value="ECO:0007669"/>
    <property type="project" value="UniProtKB-KW"/>
</dbReference>
<name>A0A1H7T0T6_9FLAO</name>
<dbReference type="Pfam" id="PF00155">
    <property type="entry name" value="Aminotran_1_2"/>
    <property type="match status" value="1"/>
</dbReference>
<accession>A0A1H7T0T6</accession>
<dbReference type="PANTHER" id="PTHR43643">
    <property type="entry name" value="HISTIDINOL-PHOSPHATE AMINOTRANSFERASE 2"/>
    <property type="match status" value="1"/>
</dbReference>
<evidence type="ECO:0000313" key="7">
    <source>
        <dbReference type="Proteomes" id="UP000198990"/>
    </source>
</evidence>
<keyword evidence="2 6" id="KW-0032">Aminotransferase</keyword>
<dbReference type="RefSeq" id="WP_091624927.1">
    <property type="nucleotide sequence ID" value="NZ_FNZN01000005.1"/>
</dbReference>
<dbReference type="InterPro" id="IPR006311">
    <property type="entry name" value="TAT_signal"/>
</dbReference>
<sequence length="371" mass="41410">MNTIDRRQWLKTAGLSSGFTFLGGFGAFAIPTEKSDYLEKSRIAKLNSNENPYGPSKAVREVIKNSLDIACRYPSMVLHPLVEQIAQKEGVTKDHIVITGGSTEGLKAAGLTYGINGGEIIAADPTFQSLMTYAENFGATVHRVPVDNNMGHNLDEMEKRITSKTGLIFICNPNNPTGTLLDRNKLRDFCSSVSNRTMVFSDEAYYDFITEPDYPSMIELVKENMNVIVSKTFSKVYGLAGLRIGYLVARPDIATRLKKNIMAMSNVLAIEAAKEALRDDAFYKFSVAKNVEAKNDIYKTLNDLNLEYQKSHTNFVFFKTGIPINEMMSAMEKENVLIGRPFPPFNDWARISTGTTEEIKLFDKALRKVMG</sequence>
<reference evidence="7" key="1">
    <citation type="submission" date="2016-10" db="EMBL/GenBank/DDBJ databases">
        <authorList>
            <person name="Varghese N."/>
            <person name="Submissions S."/>
        </authorList>
    </citation>
    <scope>NUCLEOTIDE SEQUENCE [LARGE SCALE GENOMIC DNA]</scope>
    <source>
        <strain evidence="7">DSM 16471</strain>
    </source>
</reference>
<gene>
    <name evidence="6" type="ORF">SAMN04488008_105191</name>
</gene>
<dbReference type="PROSITE" id="PS51318">
    <property type="entry name" value="TAT"/>
    <property type="match status" value="1"/>
</dbReference>
<dbReference type="AlphaFoldDB" id="A0A1H7T0T6"/>
<dbReference type="InterPro" id="IPR050106">
    <property type="entry name" value="HistidinolP_aminotransfase"/>
</dbReference>
<proteinExistence type="inferred from homology"/>
<comment type="similarity">
    <text evidence="1">Belongs to the class-II pyridoxal-phosphate-dependent aminotransferase family. Histidinol-phosphate aminotransferase subfamily.</text>
</comment>
<dbReference type="CDD" id="cd00609">
    <property type="entry name" value="AAT_like"/>
    <property type="match status" value="1"/>
</dbReference>
<evidence type="ECO:0000259" key="5">
    <source>
        <dbReference type="Pfam" id="PF00155"/>
    </source>
</evidence>
<dbReference type="GO" id="GO:0030170">
    <property type="term" value="F:pyridoxal phosphate binding"/>
    <property type="evidence" value="ECO:0007669"/>
    <property type="project" value="InterPro"/>
</dbReference>
<dbReference type="SUPFAM" id="SSF53383">
    <property type="entry name" value="PLP-dependent transferases"/>
    <property type="match status" value="1"/>
</dbReference>
<organism evidence="6 7">
    <name type="scientific">Maribacter orientalis</name>
    <dbReference type="NCBI Taxonomy" id="228957"/>
    <lineage>
        <taxon>Bacteria</taxon>
        <taxon>Pseudomonadati</taxon>
        <taxon>Bacteroidota</taxon>
        <taxon>Flavobacteriia</taxon>
        <taxon>Flavobacteriales</taxon>
        <taxon>Flavobacteriaceae</taxon>
        <taxon>Maribacter</taxon>
    </lineage>
</organism>
<dbReference type="InterPro" id="IPR004839">
    <property type="entry name" value="Aminotransferase_I/II_large"/>
</dbReference>
<protein>
    <submittedName>
        <fullName evidence="6">Histidinol-phosphate aminotransferase</fullName>
    </submittedName>
</protein>
<dbReference type="PANTHER" id="PTHR43643:SF3">
    <property type="entry name" value="HISTIDINOL-PHOSPHATE AMINOTRANSFERASE"/>
    <property type="match status" value="1"/>
</dbReference>
<dbReference type="Proteomes" id="UP000198990">
    <property type="component" value="Unassembled WGS sequence"/>
</dbReference>
<keyword evidence="3 6" id="KW-0808">Transferase</keyword>
<dbReference type="Gene3D" id="3.40.640.10">
    <property type="entry name" value="Type I PLP-dependent aspartate aminotransferase-like (Major domain)"/>
    <property type="match status" value="1"/>
</dbReference>
<dbReference type="InterPro" id="IPR015421">
    <property type="entry name" value="PyrdxlP-dep_Trfase_major"/>
</dbReference>
<evidence type="ECO:0000256" key="3">
    <source>
        <dbReference type="ARBA" id="ARBA00022679"/>
    </source>
</evidence>
<dbReference type="OrthoDB" id="9813612at2"/>
<dbReference type="STRING" id="228957.SAMN04488008_105191"/>
<dbReference type="EMBL" id="FNZN01000005">
    <property type="protein sequence ID" value="SEL78481.1"/>
    <property type="molecule type" value="Genomic_DNA"/>
</dbReference>
<evidence type="ECO:0000256" key="1">
    <source>
        <dbReference type="ARBA" id="ARBA00007970"/>
    </source>
</evidence>
<evidence type="ECO:0000313" key="6">
    <source>
        <dbReference type="EMBL" id="SEL78481.1"/>
    </source>
</evidence>
<keyword evidence="4" id="KW-0663">Pyridoxal phosphate</keyword>
<feature type="domain" description="Aminotransferase class I/classII large" evidence="5">
    <location>
        <begin position="44"/>
        <end position="360"/>
    </location>
</feature>
<evidence type="ECO:0000256" key="4">
    <source>
        <dbReference type="ARBA" id="ARBA00022898"/>
    </source>
</evidence>
<keyword evidence="7" id="KW-1185">Reference proteome</keyword>
<dbReference type="Gene3D" id="3.90.1150.10">
    <property type="entry name" value="Aspartate Aminotransferase, domain 1"/>
    <property type="match status" value="1"/>
</dbReference>
<dbReference type="InterPro" id="IPR015424">
    <property type="entry name" value="PyrdxlP-dep_Trfase"/>
</dbReference>